<comment type="similarity">
    <text evidence="1">Belongs to the peptidase M67A family. CSN5 subfamily.</text>
</comment>
<dbReference type="OMA" id="VKMKLFQ"/>
<evidence type="ECO:0000256" key="3">
    <source>
        <dbReference type="ARBA" id="ARBA00022723"/>
    </source>
</evidence>
<dbReference type="GO" id="GO:0008180">
    <property type="term" value="C:COP9 signalosome"/>
    <property type="evidence" value="ECO:0007669"/>
    <property type="project" value="UniProtKB-KW"/>
</dbReference>
<sequence>MDIQQFEEQNNINNDESIYIWDEQEQDDILEKQEWKKDPNYFKKCKISLLAVLKMLTHARMGGHNEVMGLFQGKIKNDTIIVMDSFALPVEATETRVNASSDCNEFIIQQVELLEKAGKMENVRGWYHSHPSYGCWLSGIDVQTQTLQQKADPMLAIVIDPIRTMASGKIEIGAFRTYPENFNKQVDQGQNQQVIPLDKIEDWGVHYKKYYALEVSFFKTNLDSEIIEVLWNKYWINTITQSAIFINKEYFVNSLNDLSNKMKNAKNKGRKGDTVITVNDLLGKNSLGEKEPIKYALEKNQALVNESIKNLLFQYQF</sequence>
<dbReference type="GeneID" id="14903146"/>
<evidence type="ECO:0000256" key="4">
    <source>
        <dbReference type="ARBA" id="ARBA00022790"/>
    </source>
</evidence>
<accession>G0R616</accession>
<evidence type="ECO:0000313" key="9">
    <source>
        <dbReference type="EMBL" id="EGR27082.1"/>
    </source>
</evidence>
<evidence type="ECO:0000313" key="10">
    <source>
        <dbReference type="Proteomes" id="UP000008983"/>
    </source>
</evidence>
<keyword evidence="4" id="KW-0736">Signalosome</keyword>
<protein>
    <recommendedName>
        <fullName evidence="8">MPN domain-containing protein</fullName>
    </recommendedName>
</protein>
<dbReference type="GO" id="GO:0006508">
    <property type="term" value="P:proteolysis"/>
    <property type="evidence" value="ECO:0007669"/>
    <property type="project" value="UniProtKB-KW"/>
</dbReference>
<dbReference type="SUPFAM" id="SSF102712">
    <property type="entry name" value="JAB1/MPN domain"/>
    <property type="match status" value="1"/>
</dbReference>
<evidence type="ECO:0000256" key="5">
    <source>
        <dbReference type="ARBA" id="ARBA00022801"/>
    </source>
</evidence>
<dbReference type="SMART" id="SM00232">
    <property type="entry name" value="JAB_MPN"/>
    <property type="match status" value="1"/>
</dbReference>
<keyword evidence="6" id="KW-0862">Zinc</keyword>
<keyword evidence="2" id="KW-0645">Protease</keyword>
<dbReference type="GO" id="GO:0008237">
    <property type="term" value="F:metallopeptidase activity"/>
    <property type="evidence" value="ECO:0007669"/>
    <property type="project" value="UniProtKB-KW"/>
</dbReference>
<dbReference type="RefSeq" id="XP_004023966.1">
    <property type="nucleotide sequence ID" value="XM_004023917.1"/>
</dbReference>
<evidence type="ECO:0000259" key="8">
    <source>
        <dbReference type="PROSITE" id="PS50249"/>
    </source>
</evidence>
<dbReference type="PROSITE" id="PS50249">
    <property type="entry name" value="MPN"/>
    <property type="match status" value="1"/>
</dbReference>
<dbReference type="InParanoid" id="G0R616"/>
<dbReference type="PANTHER" id="PTHR10410">
    <property type="entry name" value="EUKARYOTIC TRANSLATION INITIATION FACTOR 3 -RELATED"/>
    <property type="match status" value="1"/>
</dbReference>
<evidence type="ECO:0000256" key="7">
    <source>
        <dbReference type="ARBA" id="ARBA00023049"/>
    </source>
</evidence>
<dbReference type="Gene3D" id="3.40.140.10">
    <property type="entry name" value="Cytidine Deaminase, domain 2"/>
    <property type="match status" value="1"/>
</dbReference>
<dbReference type="Proteomes" id="UP000008983">
    <property type="component" value="Unassembled WGS sequence"/>
</dbReference>
<dbReference type="AlphaFoldDB" id="G0R616"/>
<feature type="domain" description="MPN" evidence="8">
    <location>
        <begin position="45"/>
        <end position="181"/>
    </location>
</feature>
<keyword evidence="10" id="KW-1185">Reference proteome</keyword>
<reference evidence="9 10" key="1">
    <citation type="submission" date="2011-07" db="EMBL/GenBank/DDBJ databases">
        <authorList>
            <person name="Coyne R."/>
            <person name="Brami D."/>
            <person name="Johnson J."/>
            <person name="Hostetler J."/>
            <person name="Hannick L."/>
            <person name="Clark T."/>
            <person name="Cassidy-Hanley D."/>
            <person name="Inman J."/>
        </authorList>
    </citation>
    <scope>NUCLEOTIDE SEQUENCE [LARGE SCALE GENOMIC DNA]</scope>
    <source>
        <strain evidence="9 10">G5</strain>
    </source>
</reference>
<dbReference type="InterPro" id="IPR000555">
    <property type="entry name" value="JAMM/MPN+_dom"/>
</dbReference>
<dbReference type="STRING" id="857967.G0R616"/>
<dbReference type="MEROPS" id="M67.A01"/>
<proteinExistence type="inferred from homology"/>
<evidence type="ECO:0000256" key="6">
    <source>
        <dbReference type="ARBA" id="ARBA00022833"/>
    </source>
</evidence>
<dbReference type="InterPro" id="IPR037518">
    <property type="entry name" value="MPN"/>
</dbReference>
<dbReference type="GO" id="GO:0046872">
    <property type="term" value="F:metal ion binding"/>
    <property type="evidence" value="ECO:0007669"/>
    <property type="project" value="UniProtKB-KW"/>
</dbReference>
<evidence type="ECO:0000256" key="2">
    <source>
        <dbReference type="ARBA" id="ARBA00022670"/>
    </source>
</evidence>
<dbReference type="InterPro" id="IPR050242">
    <property type="entry name" value="JAMM_MPN+_peptidase_M67A"/>
</dbReference>
<organism evidence="9 10">
    <name type="scientific">Ichthyophthirius multifiliis</name>
    <name type="common">White spot disease agent</name>
    <name type="synonym">Ich</name>
    <dbReference type="NCBI Taxonomy" id="5932"/>
    <lineage>
        <taxon>Eukaryota</taxon>
        <taxon>Sar</taxon>
        <taxon>Alveolata</taxon>
        <taxon>Ciliophora</taxon>
        <taxon>Intramacronucleata</taxon>
        <taxon>Oligohymenophorea</taxon>
        <taxon>Hymenostomatida</taxon>
        <taxon>Ophryoglenina</taxon>
        <taxon>Ichthyophthirius</taxon>
    </lineage>
</organism>
<dbReference type="CDD" id="cd08069">
    <property type="entry name" value="MPN_RPN11_CSN5"/>
    <property type="match status" value="1"/>
</dbReference>
<name>G0R616_ICHMU</name>
<keyword evidence="7" id="KW-0482">Metalloprotease</keyword>
<dbReference type="eggNOG" id="KOG1554">
    <property type="taxonomic scope" value="Eukaryota"/>
</dbReference>
<evidence type="ECO:0000256" key="1">
    <source>
        <dbReference type="ARBA" id="ARBA00006008"/>
    </source>
</evidence>
<keyword evidence="5" id="KW-0378">Hydrolase</keyword>
<dbReference type="EMBL" id="GL984388">
    <property type="protein sequence ID" value="EGR27082.1"/>
    <property type="molecule type" value="Genomic_DNA"/>
</dbReference>
<keyword evidence="3" id="KW-0479">Metal-binding</keyword>
<gene>
    <name evidence="9" type="ORF">IMG5_201990</name>
</gene>
<dbReference type="OrthoDB" id="10266268at2759"/>
<dbReference type="FunFam" id="3.40.140.10:FF:000003">
    <property type="entry name" value="COP9 signalosome complex subunit 5"/>
    <property type="match status" value="1"/>
</dbReference>
<dbReference type="Pfam" id="PF01398">
    <property type="entry name" value="JAB"/>
    <property type="match status" value="1"/>
</dbReference>